<sequence length="384" mass="42973">MKTKQRKMSSFQDQPSSATPEDATKQVRLRLINAKISPEPFAEAADPAPAPRPRKRGLDEEDEDIVTKFKKQEQAKTPIMRCNVGESWERVKMLLQDNRKVCVDFHKLIALGYSAKSESPFSGAPTPVSTNCSSDNDDDDDDDDNDSVGELRELAGLDINDPALDIFAFDESLFEPPLRVKSLRQESAPPVLPVASVSTIDVYRSMRQQGFVQETHFMDQSKVFVAADKKRLKTVRKSKEPLSVEGGIFEIVASLQAMDEQGQPSTREISVSVSGKKILEQMQSSGQHIHWHGIKKEEDNDFFGVIVFEISKTLDTPCTCNFGSHSSSAAVVSPTGEGDFKYDINVYYQTAKMRDAPSGVNEPYIHYVFTNEFGQRVASWQEYE</sequence>
<dbReference type="OrthoDB" id="10379187at2759"/>
<keyword evidence="3" id="KW-1185">Reference proteome</keyword>
<feature type="region of interest" description="Disordered" evidence="1">
    <location>
        <begin position="1"/>
        <end position="63"/>
    </location>
</feature>
<protein>
    <submittedName>
        <fullName evidence="2">Uncharacterized protein</fullName>
    </submittedName>
</protein>
<feature type="compositionally biased region" description="Acidic residues" evidence="1">
    <location>
        <begin position="135"/>
        <end position="147"/>
    </location>
</feature>
<evidence type="ECO:0000256" key="1">
    <source>
        <dbReference type="SAM" id="MobiDB-lite"/>
    </source>
</evidence>
<evidence type="ECO:0000313" key="3">
    <source>
        <dbReference type="Proteomes" id="UP001165085"/>
    </source>
</evidence>
<feature type="compositionally biased region" description="Polar residues" evidence="1">
    <location>
        <begin position="8"/>
        <end position="19"/>
    </location>
</feature>
<proteinExistence type="predicted"/>
<reference evidence="3" key="1">
    <citation type="journal article" date="2023" name="Commun. Biol.">
        <title>Genome analysis of Parmales, the sister group of diatoms, reveals the evolutionary specialization of diatoms from phago-mixotrophs to photoautotrophs.</title>
        <authorList>
            <person name="Ban H."/>
            <person name="Sato S."/>
            <person name="Yoshikawa S."/>
            <person name="Yamada K."/>
            <person name="Nakamura Y."/>
            <person name="Ichinomiya M."/>
            <person name="Sato N."/>
            <person name="Blanc-Mathieu R."/>
            <person name="Endo H."/>
            <person name="Kuwata A."/>
            <person name="Ogata H."/>
        </authorList>
    </citation>
    <scope>NUCLEOTIDE SEQUENCE [LARGE SCALE GENOMIC DNA]</scope>
    <source>
        <strain evidence="3">NIES 3701</strain>
    </source>
</reference>
<name>A0A9W6ZWQ8_9STRA</name>
<comment type="caution">
    <text evidence="2">The sequence shown here is derived from an EMBL/GenBank/DDBJ whole genome shotgun (WGS) entry which is preliminary data.</text>
</comment>
<feature type="region of interest" description="Disordered" evidence="1">
    <location>
        <begin position="117"/>
        <end position="148"/>
    </location>
</feature>
<evidence type="ECO:0000313" key="2">
    <source>
        <dbReference type="EMBL" id="GMH58747.1"/>
    </source>
</evidence>
<feature type="compositionally biased region" description="Low complexity" evidence="1">
    <location>
        <begin position="38"/>
        <end position="47"/>
    </location>
</feature>
<dbReference type="Proteomes" id="UP001165085">
    <property type="component" value="Unassembled WGS sequence"/>
</dbReference>
<dbReference type="EMBL" id="BRXY01000055">
    <property type="protein sequence ID" value="GMH58747.1"/>
    <property type="molecule type" value="Genomic_DNA"/>
</dbReference>
<gene>
    <name evidence="2" type="ORF">TrST_g5222</name>
</gene>
<accession>A0A9W6ZWQ8</accession>
<organism evidence="2 3">
    <name type="scientific">Triparma strigata</name>
    <dbReference type="NCBI Taxonomy" id="1606541"/>
    <lineage>
        <taxon>Eukaryota</taxon>
        <taxon>Sar</taxon>
        <taxon>Stramenopiles</taxon>
        <taxon>Ochrophyta</taxon>
        <taxon>Bolidophyceae</taxon>
        <taxon>Parmales</taxon>
        <taxon>Triparmaceae</taxon>
        <taxon>Triparma</taxon>
    </lineage>
</organism>
<dbReference type="AlphaFoldDB" id="A0A9W6ZWQ8"/>